<protein>
    <recommendedName>
        <fullName evidence="4">2TM domain-containing protein</fullName>
    </recommendedName>
</protein>
<accession>A0A162K7D1</accession>
<dbReference type="Proteomes" id="UP000075787">
    <property type="component" value="Unassembled WGS sequence"/>
</dbReference>
<evidence type="ECO:0000313" key="3">
    <source>
        <dbReference type="Proteomes" id="UP000075787"/>
    </source>
</evidence>
<name>A0A162K7D1_9PROT</name>
<comment type="caution">
    <text evidence="2">The sequence shown here is derived from an EMBL/GenBank/DDBJ whole genome shotgun (WGS) entry which is preliminary data.</text>
</comment>
<gene>
    <name evidence="2" type="ORF">AUP44_12215</name>
</gene>
<dbReference type="GeneID" id="97243394"/>
<keyword evidence="1" id="KW-0812">Transmembrane</keyword>
<sequence length="88" mass="9256">MKAAHARRARRLTGFYLHGFGFAAANGLIALLTQLLKIDDPEGRIGFALAIWAGAVVLHGLWAYGVLSWGRGRTGGGAEPPQPPSSSS</sequence>
<proteinExistence type="predicted"/>
<evidence type="ECO:0008006" key="4">
    <source>
        <dbReference type="Google" id="ProtNLM"/>
    </source>
</evidence>
<feature type="transmembrane region" description="Helical" evidence="1">
    <location>
        <begin position="45"/>
        <end position="67"/>
    </location>
</feature>
<reference evidence="2 3" key="1">
    <citation type="submission" date="2015-12" db="EMBL/GenBank/DDBJ databases">
        <title>Genome sequence of Tistrella mobilis MCCC 1A02139.</title>
        <authorList>
            <person name="Lu L."/>
            <person name="Lai Q."/>
            <person name="Shao Z."/>
            <person name="Qian P."/>
        </authorList>
    </citation>
    <scope>NUCLEOTIDE SEQUENCE [LARGE SCALE GENOMIC DNA]</scope>
    <source>
        <strain evidence="2 3">MCCC 1A02139</strain>
    </source>
</reference>
<dbReference type="RefSeq" id="WP_014746114.1">
    <property type="nucleotide sequence ID" value="NZ_CP121027.1"/>
</dbReference>
<evidence type="ECO:0000256" key="1">
    <source>
        <dbReference type="SAM" id="Phobius"/>
    </source>
</evidence>
<keyword evidence="1" id="KW-0472">Membrane</keyword>
<organism evidence="2 3">
    <name type="scientific">Tistrella mobilis</name>
    <dbReference type="NCBI Taxonomy" id="171437"/>
    <lineage>
        <taxon>Bacteria</taxon>
        <taxon>Pseudomonadati</taxon>
        <taxon>Pseudomonadota</taxon>
        <taxon>Alphaproteobacteria</taxon>
        <taxon>Geminicoccales</taxon>
        <taxon>Geminicoccaceae</taxon>
        <taxon>Tistrella</taxon>
    </lineage>
</organism>
<keyword evidence="1" id="KW-1133">Transmembrane helix</keyword>
<feature type="transmembrane region" description="Helical" evidence="1">
    <location>
        <begin position="12"/>
        <end position="33"/>
    </location>
</feature>
<evidence type="ECO:0000313" key="2">
    <source>
        <dbReference type="EMBL" id="KYO50620.1"/>
    </source>
</evidence>
<dbReference type="AlphaFoldDB" id="A0A162K7D1"/>
<dbReference type="EMBL" id="LPZR01000195">
    <property type="protein sequence ID" value="KYO50620.1"/>
    <property type="molecule type" value="Genomic_DNA"/>
</dbReference>